<keyword evidence="5 7" id="KW-1133">Transmembrane helix</keyword>
<dbReference type="EMBL" id="CP110232">
    <property type="protein sequence ID" value="WEG74297.1"/>
    <property type="molecule type" value="Genomic_DNA"/>
</dbReference>
<feature type="transmembrane region" description="Helical" evidence="7">
    <location>
        <begin position="29"/>
        <end position="48"/>
    </location>
</feature>
<evidence type="ECO:0000256" key="7">
    <source>
        <dbReference type="SAM" id="Phobius"/>
    </source>
</evidence>
<dbReference type="RefSeq" id="WP_275470096.1">
    <property type="nucleotide sequence ID" value="NZ_CP110232.1"/>
</dbReference>
<keyword evidence="6 7" id="KW-0472">Membrane</keyword>
<keyword evidence="3" id="KW-1003">Cell membrane</keyword>
<dbReference type="KEGG" id="vie:OL234_02015"/>
<evidence type="ECO:0000256" key="3">
    <source>
        <dbReference type="ARBA" id="ARBA00022475"/>
    </source>
</evidence>
<dbReference type="PANTHER" id="PTHR33884">
    <property type="entry name" value="UPF0410 PROTEIN YMGE"/>
    <property type="match status" value="1"/>
</dbReference>
<dbReference type="InterPro" id="IPR007341">
    <property type="entry name" value="Transgly_assoc"/>
</dbReference>
<evidence type="ECO:0000313" key="9">
    <source>
        <dbReference type="Proteomes" id="UP001179647"/>
    </source>
</evidence>
<dbReference type="Pfam" id="PF04226">
    <property type="entry name" value="Transgly_assoc"/>
    <property type="match status" value="1"/>
</dbReference>
<evidence type="ECO:0000256" key="4">
    <source>
        <dbReference type="ARBA" id="ARBA00022692"/>
    </source>
</evidence>
<reference evidence="8" key="1">
    <citation type="submission" date="2022-10" db="EMBL/GenBank/DDBJ databases">
        <title>Vagococcus sp. isolated from poultry meat.</title>
        <authorList>
            <person name="Johansson P."/>
            <person name="Bjorkroth J."/>
        </authorList>
    </citation>
    <scope>NUCLEOTIDE SEQUENCE</scope>
    <source>
        <strain evidence="8">STAA11</strain>
    </source>
</reference>
<protein>
    <submittedName>
        <fullName evidence="8">GlsB/YeaQ/YmgE family stress response membrane protein</fullName>
    </submittedName>
</protein>
<accession>A0AAF0IAA4</accession>
<comment type="subcellular location">
    <subcellularLocation>
        <location evidence="1">Cell membrane</location>
        <topology evidence="1">Multi-pass membrane protein</topology>
    </subcellularLocation>
</comment>
<name>A0AAF0IAA4_9ENTE</name>
<evidence type="ECO:0000256" key="5">
    <source>
        <dbReference type="ARBA" id="ARBA00022989"/>
    </source>
</evidence>
<comment type="similarity">
    <text evidence="2">Belongs to the UPF0410 family.</text>
</comment>
<sequence>MHLLAMMIVGLLIGAAASAITSKSIPVSGWLGNILAGLIGSWLGQSLFGTWGPRLAGISLLPSLVGAIILVLVVSLVMSNMAKRN</sequence>
<dbReference type="AlphaFoldDB" id="A0AAF0IAA4"/>
<keyword evidence="4 7" id="KW-0812">Transmembrane</keyword>
<keyword evidence="9" id="KW-1185">Reference proteome</keyword>
<evidence type="ECO:0000256" key="6">
    <source>
        <dbReference type="ARBA" id="ARBA00023136"/>
    </source>
</evidence>
<feature type="transmembrane region" description="Helical" evidence="7">
    <location>
        <begin position="55"/>
        <end position="78"/>
    </location>
</feature>
<evidence type="ECO:0000313" key="8">
    <source>
        <dbReference type="EMBL" id="WEG74297.1"/>
    </source>
</evidence>
<evidence type="ECO:0000256" key="2">
    <source>
        <dbReference type="ARBA" id="ARBA00011006"/>
    </source>
</evidence>
<organism evidence="8 9">
    <name type="scientific">Vagococcus intermedius</name>
    <dbReference type="NCBI Taxonomy" id="2991418"/>
    <lineage>
        <taxon>Bacteria</taxon>
        <taxon>Bacillati</taxon>
        <taxon>Bacillota</taxon>
        <taxon>Bacilli</taxon>
        <taxon>Lactobacillales</taxon>
        <taxon>Enterococcaceae</taxon>
        <taxon>Vagococcus</taxon>
    </lineage>
</organism>
<evidence type="ECO:0000256" key="1">
    <source>
        <dbReference type="ARBA" id="ARBA00004651"/>
    </source>
</evidence>
<gene>
    <name evidence="8" type="ORF">OL234_02015</name>
</gene>
<proteinExistence type="inferred from homology"/>
<dbReference type="PANTHER" id="PTHR33884:SF3">
    <property type="entry name" value="UPF0410 PROTEIN YMGE"/>
    <property type="match status" value="1"/>
</dbReference>
<dbReference type="Proteomes" id="UP001179647">
    <property type="component" value="Chromosome"/>
</dbReference>
<dbReference type="GO" id="GO:0005886">
    <property type="term" value="C:plasma membrane"/>
    <property type="evidence" value="ECO:0007669"/>
    <property type="project" value="UniProtKB-SubCell"/>
</dbReference>